<protein>
    <submittedName>
        <fullName evidence="1">Uncharacterized protein</fullName>
    </submittedName>
</protein>
<reference evidence="1" key="1">
    <citation type="submission" date="2018-05" db="EMBL/GenBank/DDBJ databases">
        <authorList>
            <person name="Lanie J.A."/>
            <person name="Ng W.-L."/>
            <person name="Kazmierczak K.M."/>
            <person name="Andrzejewski T.M."/>
            <person name="Davidsen T.M."/>
            <person name="Wayne K.J."/>
            <person name="Tettelin H."/>
            <person name="Glass J.I."/>
            <person name="Rusch D."/>
            <person name="Podicherti R."/>
            <person name="Tsui H.-C.T."/>
            <person name="Winkler M.E."/>
        </authorList>
    </citation>
    <scope>NUCLEOTIDE SEQUENCE</scope>
</reference>
<gene>
    <name evidence="1" type="ORF">METZ01_LOCUS258167</name>
</gene>
<organism evidence="1">
    <name type="scientific">marine metagenome</name>
    <dbReference type="NCBI Taxonomy" id="408172"/>
    <lineage>
        <taxon>unclassified sequences</taxon>
        <taxon>metagenomes</taxon>
        <taxon>ecological metagenomes</taxon>
    </lineage>
</organism>
<name>A0A382J2L1_9ZZZZ</name>
<sequence length="51" mass="5284">MGQPGAGHAASSTGEYIACAKQTRGTEPSKYPLEEKATAIFLVAASERETA</sequence>
<evidence type="ECO:0000313" key="1">
    <source>
        <dbReference type="EMBL" id="SVC05313.1"/>
    </source>
</evidence>
<dbReference type="EMBL" id="UINC01070849">
    <property type="protein sequence ID" value="SVC05313.1"/>
    <property type="molecule type" value="Genomic_DNA"/>
</dbReference>
<dbReference type="AlphaFoldDB" id="A0A382J2L1"/>
<accession>A0A382J2L1</accession>
<proteinExistence type="predicted"/>